<proteinExistence type="predicted"/>
<dbReference type="EMBL" id="CANTFL010001484">
    <property type="protein sequence ID" value="CAI5743025.1"/>
    <property type="molecule type" value="Genomic_DNA"/>
</dbReference>
<dbReference type="Proteomes" id="UP001162031">
    <property type="component" value="Unassembled WGS sequence"/>
</dbReference>
<feature type="chain" id="PRO_5043684622" description="RxLR effector candidate protein" evidence="2">
    <location>
        <begin position="21"/>
        <end position="119"/>
    </location>
</feature>
<protein>
    <recommendedName>
        <fullName evidence="5">RxLR effector candidate protein</fullName>
    </recommendedName>
</protein>
<organism evidence="3 4">
    <name type="scientific">Hyaloperonospora brassicae</name>
    <name type="common">Brassica downy mildew</name>
    <name type="synonym">Peronospora brassicae</name>
    <dbReference type="NCBI Taxonomy" id="162125"/>
    <lineage>
        <taxon>Eukaryota</taxon>
        <taxon>Sar</taxon>
        <taxon>Stramenopiles</taxon>
        <taxon>Oomycota</taxon>
        <taxon>Peronosporomycetes</taxon>
        <taxon>Peronosporales</taxon>
        <taxon>Peronosporaceae</taxon>
        <taxon>Hyaloperonospora</taxon>
    </lineage>
</organism>
<keyword evidence="1" id="KW-1133">Transmembrane helix</keyword>
<keyword evidence="1" id="KW-0472">Membrane</keyword>
<name>A0AAV0V4R4_HYABA</name>
<reference evidence="3" key="1">
    <citation type="submission" date="2022-12" db="EMBL/GenBank/DDBJ databases">
        <authorList>
            <person name="Webb A."/>
        </authorList>
    </citation>
    <scope>NUCLEOTIDE SEQUENCE</scope>
    <source>
        <strain evidence="3">Hp1</strain>
    </source>
</reference>
<evidence type="ECO:0000256" key="2">
    <source>
        <dbReference type="SAM" id="SignalP"/>
    </source>
</evidence>
<evidence type="ECO:0000256" key="1">
    <source>
        <dbReference type="SAM" id="Phobius"/>
    </source>
</evidence>
<keyword evidence="1" id="KW-0812">Transmembrane</keyword>
<keyword evidence="2" id="KW-0732">Signal</keyword>
<keyword evidence="4" id="KW-1185">Reference proteome</keyword>
<evidence type="ECO:0000313" key="3">
    <source>
        <dbReference type="EMBL" id="CAI5743025.1"/>
    </source>
</evidence>
<accession>A0AAV0V4R4</accession>
<evidence type="ECO:0008006" key="5">
    <source>
        <dbReference type="Google" id="ProtNLM"/>
    </source>
</evidence>
<feature type="transmembrane region" description="Helical" evidence="1">
    <location>
        <begin position="95"/>
        <end position="116"/>
    </location>
</feature>
<evidence type="ECO:0000313" key="4">
    <source>
        <dbReference type="Proteomes" id="UP001162031"/>
    </source>
</evidence>
<comment type="caution">
    <text evidence="3">The sequence shown here is derived from an EMBL/GenBank/DDBJ whole genome shotgun (WGS) entry which is preliminary data.</text>
</comment>
<feature type="signal peptide" evidence="2">
    <location>
        <begin position="1"/>
        <end position="20"/>
    </location>
</feature>
<gene>
    <name evidence="3" type="ORF">HBR001_LOCUS9272</name>
</gene>
<sequence length="119" mass="13436">MNSLLFLYLNLIRGPQIVAARREKEEKEKRAQLEADIASGKVPGLASCKRCDAVVDRLSLPLDATPTCAACRTKEEKELHVNKMAMRIQCQMSPFLWFQAFIILLGLAVFCHRNVVSLF</sequence>
<dbReference type="AlphaFoldDB" id="A0AAV0V4R4"/>